<name>A0A9P8Q4S4_WICPI</name>
<evidence type="ECO:0000313" key="1">
    <source>
        <dbReference type="EMBL" id="KAH3683097.1"/>
    </source>
</evidence>
<reference evidence="1" key="2">
    <citation type="submission" date="2021-01" db="EMBL/GenBank/DDBJ databases">
        <authorList>
            <person name="Schikora-Tamarit M.A."/>
        </authorList>
    </citation>
    <scope>NUCLEOTIDE SEQUENCE</scope>
    <source>
        <strain evidence="1">CBS2887</strain>
    </source>
</reference>
<gene>
    <name evidence="1" type="ORF">WICPIJ_005922</name>
</gene>
<reference evidence="1" key="1">
    <citation type="journal article" date="2021" name="Open Biol.">
        <title>Shared evolutionary footprints suggest mitochondrial oxidative damage underlies multiple complex I losses in fungi.</title>
        <authorList>
            <person name="Schikora-Tamarit M.A."/>
            <person name="Marcet-Houben M."/>
            <person name="Nosek J."/>
            <person name="Gabaldon T."/>
        </authorList>
    </citation>
    <scope>NUCLEOTIDE SEQUENCE</scope>
    <source>
        <strain evidence="1">CBS2887</strain>
    </source>
</reference>
<comment type="caution">
    <text evidence="1">The sequence shown here is derived from an EMBL/GenBank/DDBJ whole genome shotgun (WGS) entry which is preliminary data.</text>
</comment>
<proteinExistence type="predicted"/>
<evidence type="ECO:0000313" key="2">
    <source>
        <dbReference type="Proteomes" id="UP000774326"/>
    </source>
</evidence>
<protein>
    <submittedName>
        <fullName evidence="1">Uncharacterized protein</fullName>
    </submittedName>
</protein>
<sequence>MQKFNKTALCLMWNIVEGAVSKRMLSKTVIRFSKASAISMRVYLEVNTSRPTLLVASIFNAKSSDTKPKNFGSLINGLIIVESNMIKFWIGSERSGISRF</sequence>
<dbReference type="AlphaFoldDB" id="A0A9P8Q4S4"/>
<keyword evidence="2" id="KW-1185">Reference proteome</keyword>
<accession>A0A9P8Q4S4</accession>
<organism evidence="1 2">
    <name type="scientific">Wickerhamomyces pijperi</name>
    <name type="common">Yeast</name>
    <name type="synonym">Pichia pijperi</name>
    <dbReference type="NCBI Taxonomy" id="599730"/>
    <lineage>
        <taxon>Eukaryota</taxon>
        <taxon>Fungi</taxon>
        <taxon>Dikarya</taxon>
        <taxon>Ascomycota</taxon>
        <taxon>Saccharomycotina</taxon>
        <taxon>Saccharomycetes</taxon>
        <taxon>Phaffomycetales</taxon>
        <taxon>Wickerhamomycetaceae</taxon>
        <taxon>Wickerhamomyces</taxon>
    </lineage>
</organism>
<dbReference type="EMBL" id="JAEUBG010003235">
    <property type="protein sequence ID" value="KAH3683097.1"/>
    <property type="molecule type" value="Genomic_DNA"/>
</dbReference>
<dbReference type="Proteomes" id="UP000774326">
    <property type="component" value="Unassembled WGS sequence"/>
</dbReference>